<evidence type="ECO:0000313" key="3">
    <source>
        <dbReference type="Proteomes" id="UP001589789"/>
    </source>
</evidence>
<keyword evidence="3" id="KW-1185">Reference proteome</keyword>
<dbReference type="EMBL" id="JBHLVZ010000069">
    <property type="protein sequence ID" value="MFC0387662.1"/>
    <property type="molecule type" value="Genomic_DNA"/>
</dbReference>
<gene>
    <name evidence="2" type="ORF">ACFFIC_19250</name>
</gene>
<organism evidence="2 3">
    <name type="scientific">Muricoccus vinaceus</name>
    <dbReference type="NCBI Taxonomy" id="424704"/>
    <lineage>
        <taxon>Bacteria</taxon>
        <taxon>Pseudomonadati</taxon>
        <taxon>Pseudomonadota</taxon>
        <taxon>Alphaproteobacteria</taxon>
        <taxon>Acetobacterales</taxon>
        <taxon>Roseomonadaceae</taxon>
        <taxon>Muricoccus</taxon>
    </lineage>
</organism>
<sequence length="253" mass="27148">MLNKCLSVLVLCLAIGGTASAETLRVYGPGGPLPAMREAAEAFRRIRGVEVQVTGGPTGSWIERARSDADVVFSGSETMMTDFIAAMGDSVEPSSVRPLYLRPSAILVRPGNPGRIAGLQDVMRPGRRVLVVNGAGQNGLWEDMAGRTGDIGKVRALRSNIVRFAANSAEARQAWIDDPSIEAWIIWSIWGVANPTLADIVEVEPEFRIYRDTGVALTRLGSTKEAARGFMDFLSSEAGAAIFGKWGWSTPSP</sequence>
<dbReference type="Pfam" id="PF13531">
    <property type="entry name" value="SBP_bac_11"/>
    <property type="match status" value="1"/>
</dbReference>
<name>A0ABV6IVS1_9PROT</name>
<evidence type="ECO:0000256" key="1">
    <source>
        <dbReference type="SAM" id="SignalP"/>
    </source>
</evidence>
<accession>A0ABV6IVS1</accession>
<dbReference type="SUPFAM" id="SSF53850">
    <property type="entry name" value="Periplasmic binding protein-like II"/>
    <property type="match status" value="1"/>
</dbReference>
<feature type="signal peptide" evidence="1">
    <location>
        <begin position="1"/>
        <end position="21"/>
    </location>
</feature>
<protein>
    <submittedName>
        <fullName evidence="2">Substrate-binding domain-containing protein</fullName>
    </submittedName>
</protein>
<keyword evidence="1" id="KW-0732">Signal</keyword>
<reference evidence="2 3" key="1">
    <citation type="submission" date="2024-09" db="EMBL/GenBank/DDBJ databases">
        <authorList>
            <person name="Sun Q."/>
            <person name="Mori K."/>
        </authorList>
    </citation>
    <scope>NUCLEOTIDE SEQUENCE [LARGE SCALE GENOMIC DNA]</scope>
    <source>
        <strain evidence="2 3">CCM 7468</strain>
    </source>
</reference>
<evidence type="ECO:0000313" key="2">
    <source>
        <dbReference type="EMBL" id="MFC0387662.1"/>
    </source>
</evidence>
<dbReference type="Gene3D" id="3.40.190.10">
    <property type="entry name" value="Periplasmic binding protein-like II"/>
    <property type="match status" value="2"/>
</dbReference>
<proteinExistence type="predicted"/>
<comment type="caution">
    <text evidence="2">The sequence shown here is derived from an EMBL/GenBank/DDBJ whole genome shotgun (WGS) entry which is preliminary data.</text>
</comment>
<dbReference type="CDD" id="cd13519">
    <property type="entry name" value="PBP2_PEB3_AcfC"/>
    <property type="match status" value="1"/>
</dbReference>
<feature type="chain" id="PRO_5047499089" evidence="1">
    <location>
        <begin position="22"/>
        <end position="253"/>
    </location>
</feature>
<dbReference type="Proteomes" id="UP001589789">
    <property type="component" value="Unassembled WGS sequence"/>
</dbReference>
<dbReference type="RefSeq" id="WP_377053332.1">
    <property type="nucleotide sequence ID" value="NZ_JBHLVZ010000069.1"/>
</dbReference>